<dbReference type="Proteomes" id="UP000242381">
    <property type="component" value="Unassembled WGS sequence"/>
</dbReference>
<keyword evidence="1" id="KW-0472">Membrane</keyword>
<reference evidence="2 3" key="1">
    <citation type="journal article" date="2016" name="Proc. Natl. Acad. Sci. U.S.A.">
        <title>Lipid metabolic changes in an early divergent fungus govern the establishment of a mutualistic symbiosis with endobacteria.</title>
        <authorList>
            <person name="Lastovetsky O.A."/>
            <person name="Gaspar M.L."/>
            <person name="Mondo S.J."/>
            <person name="LaButti K.M."/>
            <person name="Sandor L."/>
            <person name="Grigoriev I.V."/>
            <person name="Henry S.A."/>
            <person name="Pawlowska T.E."/>
        </authorList>
    </citation>
    <scope>NUCLEOTIDE SEQUENCE [LARGE SCALE GENOMIC DNA]</scope>
    <source>
        <strain evidence="2 3">ATCC 11559</strain>
    </source>
</reference>
<evidence type="ECO:0000313" key="2">
    <source>
        <dbReference type="EMBL" id="ORE13432.1"/>
    </source>
</evidence>
<gene>
    <name evidence="2" type="ORF">BCV71DRAFT_239281</name>
</gene>
<protein>
    <submittedName>
        <fullName evidence="2">Uncharacterized protein</fullName>
    </submittedName>
</protein>
<feature type="transmembrane region" description="Helical" evidence="1">
    <location>
        <begin position="12"/>
        <end position="36"/>
    </location>
</feature>
<dbReference type="EMBL" id="KV921537">
    <property type="protein sequence ID" value="ORE13432.1"/>
    <property type="molecule type" value="Genomic_DNA"/>
</dbReference>
<evidence type="ECO:0000256" key="1">
    <source>
        <dbReference type="SAM" id="Phobius"/>
    </source>
</evidence>
<feature type="transmembrane region" description="Helical" evidence="1">
    <location>
        <begin position="100"/>
        <end position="121"/>
    </location>
</feature>
<keyword evidence="1" id="KW-1133">Transmembrane helix</keyword>
<keyword evidence="1" id="KW-0812">Transmembrane</keyword>
<accession>A0A1X0RN16</accession>
<name>A0A1X0RN16_RHIZD</name>
<sequence>MRGRNVQRRITFPLLSTVRGNIIVGKKFFLLLLFLWGNSESGYRKAAEFGYRGTFSTYNDPKLDWVPYILKEYLKDVFSNKLLCYTNWTLRLHKETGIEITAIILIVCYVPLSTVHVSFFYRTGDSEQSFLNDVLQKYGIIYSISLSCTNIEETELDMHKKDVSNKNGARVALPILNDIT</sequence>
<dbReference type="AlphaFoldDB" id="A0A1X0RN16"/>
<proteinExistence type="predicted"/>
<organism evidence="2 3">
    <name type="scientific">Rhizopus microsporus</name>
    <dbReference type="NCBI Taxonomy" id="58291"/>
    <lineage>
        <taxon>Eukaryota</taxon>
        <taxon>Fungi</taxon>
        <taxon>Fungi incertae sedis</taxon>
        <taxon>Mucoromycota</taxon>
        <taxon>Mucoromycotina</taxon>
        <taxon>Mucoromycetes</taxon>
        <taxon>Mucorales</taxon>
        <taxon>Mucorineae</taxon>
        <taxon>Rhizopodaceae</taxon>
        <taxon>Rhizopus</taxon>
    </lineage>
</organism>
<evidence type="ECO:0000313" key="3">
    <source>
        <dbReference type="Proteomes" id="UP000242381"/>
    </source>
</evidence>